<dbReference type="GO" id="GO:0045121">
    <property type="term" value="C:membrane raft"/>
    <property type="evidence" value="ECO:0007669"/>
    <property type="project" value="TreeGrafter"/>
</dbReference>
<evidence type="ECO:0000313" key="9">
    <source>
        <dbReference type="EMBL" id="KAE8280715.1"/>
    </source>
</evidence>
<dbReference type="GO" id="GO:0097049">
    <property type="term" value="P:motor neuron apoptotic process"/>
    <property type="evidence" value="ECO:0007669"/>
    <property type="project" value="TreeGrafter"/>
</dbReference>
<accession>A0A6G0HNE7</accession>
<dbReference type="GO" id="GO:0097527">
    <property type="term" value="P:necroptotic signaling pathway"/>
    <property type="evidence" value="ECO:0007669"/>
    <property type="project" value="TreeGrafter"/>
</dbReference>
<evidence type="ECO:0000256" key="3">
    <source>
        <dbReference type="ARBA" id="ARBA00022737"/>
    </source>
</evidence>
<name>A0A6G0HNE7_LARCR</name>
<evidence type="ECO:0000256" key="2">
    <source>
        <dbReference type="ARBA" id="ARBA00022729"/>
    </source>
</evidence>
<dbReference type="GO" id="GO:0043066">
    <property type="term" value="P:negative regulation of apoptotic process"/>
    <property type="evidence" value="ECO:0007669"/>
    <property type="project" value="TreeGrafter"/>
</dbReference>
<evidence type="ECO:0000256" key="7">
    <source>
        <dbReference type="SAM" id="SignalP"/>
    </source>
</evidence>
<sequence>MAADPHKFPAWFITFISVCICVTVASAQCTDGTYEHDGRVCCLCAAGTHLTEHCIKSYSYGKCKPCGPETYKSHPDTQTSCEPCTRCSHPNENLEEAESCTPARDRKCQCKVDHYCASDICRPCHPCTKCGEEGIKVRCTGKNDTVCNEKTEVGVVVCIWKKKKKQGVTLQQGNGNQNDVQLQLIEDVDLEPHLPSIAKVIGWKDMKDVARRSKMATAIEACEMNHPNDVEEQTYNLLKKWVESQGKGASKNLCPKKSVPVCEVRRVVHFEFQMVEVVMLCFSVETERDTCHDDFMMNSGRKQHKGSELQLPGHLQDA</sequence>
<feature type="repeat" description="TNFR-Cys" evidence="6">
    <location>
        <begin position="109"/>
        <end position="147"/>
    </location>
</feature>
<dbReference type="EMBL" id="REGW02000021">
    <property type="protein sequence ID" value="KAE8280715.1"/>
    <property type="molecule type" value="Genomic_DNA"/>
</dbReference>
<evidence type="ECO:0000313" key="10">
    <source>
        <dbReference type="Proteomes" id="UP000424527"/>
    </source>
</evidence>
<evidence type="ECO:0000256" key="6">
    <source>
        <dbReference type="PROSITE-ProRule" id="PRU00206"/>
    </source>
</evidence>
<dbReference type="Pfam" id="PF00020">
    <property type="entry name" value="TNFR_c6"/>
    <property type="match status" value="1"/>
</dbReference>
<dbReference type="GO" id="GO:0097192">
    <property type="term" value="P:extrinsic apoptotic signaling pathway in absence of ligand"/>
    <property type="evidence" value="ECO:0007669"/>
    <property type="project" value="TreeGrafter"/>
</dbReference>
<dbReference type="InterPro" id="IPR011029">
    <property type="entry name" value="DEATH-like_dom_sf"/>
</dbReference>
<dbReference type="GO" id="GO:0006924">
    <property type="term" value="P:activation-induced cell death of T cells"/>
    <property type="evidence" value="ECO:0007669"/>
    <property type="project" value="TreeGrafter"/>
</dbReference>
<feature type="domain" description="TNFR-Cys" evidence="8">
    <location>
        <begin position="65"/>
        <end position="108"/>
    </location>
</feature>
<proteinExistence type="predicted"/>
<dbReference type="GO" id="GO:0031265">
    <property type="term" value="C:CD95 death-inducing signaling complex"/>
    <property type="evidence" value="ECO:0007669"/>
    <property type="project" value="TreeGrafter"/>
</dbReference>
<dbReference type="PROSITE" id="PS50050">
    <property type="entry name" value="TNFR_NGFR_2"/>
    <property type="match status" value="2"/>
</dbReference>
<feature type="repeat" description="TNFR-Cys" evidence="6">
    <location>
        <begin position="65"/>
        <end position="108"/>
    </location>
</feature>
<evidence type="ECO:0000256" key="1">
    <source>
        <dbReference type="ARBA" id="ARBA00022703"/>
    </source>
</evidence>
<feature type="disulfide bond" evidence="6">
    <location>
        <begin position="66"/>
        <end position="81"/>
    </location>
</feature>
<dbReference type="InterPro" id="IPR000488">
    <property type="entry name" value="Death_dom"/>
</dbReference>
<keyword evidence="1" id="KW-0053">Apoptosis</keyword>
<dbReference type="GO" id="GO:0005031">
    <property type="term" value="F:tumor necrosis factor receptor activity"/>
    <property type="evidence" value="ECO:0007669"/>
    <property type="project" value="TreeGrafter"/>
</dbReference>
<keyword evidence="3" id="KW-0677">Repeat</keyword>
<gene>
    <name evidence="9" type="ORF">D5F01_LYC21278</name>
</gene>
<dbReference type="SUPFAM" id="SSF47986">
    <property type="entry name" value="DEATH domain"/>
    <property type="match status" value="1"/>
</dbReference>
<reference evidence="9 10" key="1">
    <citation type="submission" date="2019-07" db="EMBL/GenBank/DDBJ databases">
        <title>Chromosome genome assembly for large yellow croaker.</title>
        <authorList>
            <person name="Xiao S."/>
        </authorList>
    </citation>
    <scope>NUCLEOTIDE SEQUENCE [LARGE SCALE GENOMIC DNA]</scope>
    <source>
        <strain evidence="9">JMULYC20181020</strain>
        <tissue evidence="9">Muscle</tissue>
    </source>
</reference>
<evidence type="ECO:0000259" key="8">
    <source>
        <dbReference type="PROSITE" id="PS50050"/>
    </source>
</evidence>
<feature type="signal peptide" evidence="7">
    <location>
        <begin position="1"/>
        <end position="27"/>
    </location>
</feature>
<evidence type="ECO:0000256" key="4">
    <source>
        <dbReference type="ARBA" id="ARBA00023157"/>
    </source>
</evidence>
<dbReference type="InterPro" id="IPR001368">
    <property type="entry name" value="TNFR/NGFR_Cys_rich_reg"/>
</dbReference>
<dbReference type="PANTHER" id="PTHR46874">
    <property type="entry name" value="TUMOR NECROSIS FACTOR RECEPTOR SUPERFAMILY MEMBER 6"/>
    <property type="match status" value="1"/>
</dbReference>
<dbReference type="Proteomes" id="UP000424527">
    <property type="component" value="Unassembled WGS sequence"/>
</dbReference>
<feature type="domain" description="TNFR-Cys" evidence="8">
    <location>
        <begin position="109"/>
        <end position="147"/>
    </location>
</feature>
<keyword evidence="4 6" id="KW-1015">Disulfide bond</keyword>
<evidence type="ECO:0000256" key="5">
    <source>
        <dbReference type="ARBA" id="ARBA00023180"/>
    </source>
</evidence>
<dbReference type="AlphaFoldDB" id="A0A6G0HNE7"/>
<protein>
    <recommendedName>
        <fullName evidence="8">TNFR-Cys domain-containing protein</fullName>
    </recommendedName>
</protein>
<comment type="caution">
    <text evidence="6">Lacks conserved residue(s) required for the propagation of feature annotation.</text>
</comment>
<dbReference type="GO" id="GO:0009897">
    <property type="term" value="C:external side of plasma membrane"/>
    <property type="evidence" value="ECO:0007669"/>
    <property type="project" value="TreeGrafter"/>
</dbReference>
<keyword evidence="5" id="KW-0325">Glycoprotein</keyword>
<comment type="caution">
    <text evidence="9">The sequence shown here is derived from an EMBL/GenBank/DDBJ whole genome shotgun (WGS) entry which is preliminary data.</text>
</comment>
<dbReference type="GO" id="GO:0032872">
    <property type="term" value="P:regulation of stress-activated MAPK cascade"/>
    <property type="evidence" value="ECO:0007669"/>
    <property type="project" value="TreeGrafter"/>
</dbReference>
<dbReference type="PANTHER" id="PTHR46874:SF1">
    <property type="entry name" value="TUMOR NECROSIS FACTOR RECEPTOR SUPERFAMILY MEMBER 6"/>
    <property type="match status" value="1"/>
</dbReference>
<feature type="chain" id="PRO_5026050021" description="TNFR-Cys domain-containing protein" evidence="7">
    <location>
        <begin position="28"/>
        <end position="318"/>
    </location>
</feature>
<organism evidence="9 10">
    <name type="scientific">Larimichthys crocea</name>
    <name type="common">Large yellow croaker</name>
    <name type="synonym">Pseudosciaena crocea</name>
    <dbReference type="NCBI Taxonomy" id="215358"/>
    <lineage>
        <taxon>Eukaryota</taxon>
        <taxon>Metazoa</taxon>
        <taxon>Chordata</taxon>
        <taxon>Craniata</taxon>
        <taxon>Vertebrata</taxon>
        <taxon>Euteleostomi</taxon>
        <taxon>Actinopterygii</taxon>
        <taxon>Neopterygii</taxon>
        <taxon>Teleostei</taxon>
        <taxon>Neoteleostei</taxon>
        <taxon>Acanthomorphata</taxon>
        <taxon>Eupercaria</taxon>
        <taxon>Sciaenidae</taxon>
        <taxon>Larimichthys</taxon>
    </lineage>
</organism>
<dbReference type="SUPFAM" id="SSF57586">
    <property type="entry name" value="TNF receptor-like"/>
    <property type="match status" value="1"/>
</dbReference>
<keyword evidence="10" id="KW-1185">Reference proteome</keyword>
<dbReference type="Pfam" id="PF00531">
    <property type="entry name" value="Death"/>
    <property type="match status" value="1"/>
</dbReference>
<keyword evidence="2 7" id="KW-0732">Signal</keyword>
<dbReference type="Gene3D" id="1.10.533.10">
    <property type="entry name" value="Death Domain, Fas"/>
    <property type="match status" value="1"/>
</dbReference>
<dbReference type="SMART" id="SM00208">
    <property type="entry name" value="TNFR"/>
    <property type="match status" value="2"/>
</dbReference>
<dbReference type="Gene3D" id="2.10.50.10">
    <property type="entry name" value="Tumor Necrosis Factor Receptor, subunit A, domain 2"/>
    <property type="match status" value="2"/>
</dbReference>